<keyword evidence="7" id="KW-0963">Cytoplasm</keyword>
<name>A0AAW3ZPD7_9GAMM</name>
<protein>
    <recommendedName>
        <fullName evidence="7 8">Homoserine kinase</fullName>
        <shortName evidence="7">HK</shortName>
        <shortName evidence="7">HSK</shortName>
        <ecNumber evidence="7 8">2.7.1.39</ecNumber>
    </recommendedName>
</protein>
<feature type="binding site" evidence="7">
    <location>
        <begin position="93"/>
        <end position="103"/>
    </location>
    <ligand>
        <name>ATP</name>
        <dbReference type="ChEBI" id="CHEBI:30616"/>
    </ligand>
</feature>
<dbReference type="Pfam" id="PF00288">
    <property type="entry name" value="GHMP_kinases_N"/>
    <property type="match status" value="1"/>
</dbReference>
<keyword evidence="5 7" id="KW-0418">Kinase</keyword>
<evidence type="ECO:0000313" key="12">
    <source>
        <dbReference type="Proteomes" id="UP000613768"/>
    </source>
</evidence>
<dbReference type="InterPro" id="IPR013750">
    <property type="entry name" value="GHMP_kinase_C_dom"/>
</dbReference>
<dbReference type="PANTHER" id="PTHR20861">
    <property type="entry name" value="HOMOSERINE/4-DIPHOSPHOCYTIDYL-2-C-METHYL-D-ERYTHRITOL KINASE"/>
    <property type="match status" value="1"/>
</dbReference>
<evidence type="ECO:0000256" key="8">
    <source>
        <dbReference type="NCBIfam" id="TIGR00191"/>
    </source>
</evidence>
<keyword evidence="1 7" id="KW-0028">Amino-acid biosynthesis</keyword>
<dbReference type="GO" id="GO:0005524">
    <property type="term" value="F:ATP binding"/>
    <property type="evidence" value="ECO:0007669"/>
    <property type="project" value="UniProtKB-UniRule"/>
</dbReference>
<reference evidence="11 12" key="1">
    <citation type="submission" date="2020-09" db="EMBL/GenBank/DDBJ databases">
        <title>Pseudoxanthomonas sp. CAU 1598 isolated from sand of Yaerae Beach.</title>
        <authorList>
            <person name="Kim W."/>
        </authorList>
    </citation>
    <scope>NUCLEOTIDE SEQUENCE [LARGE SCALE GENOMIC DNA]</scope>
    <source>
        <strain evidence="11 12">CAU 1598</strain>
    </source>
</reference>
<dbReference type="Gene3D" id="3.30.230.10">
    <property type="match status" value="1"/>
</dbReference>
<dbReference type="InterPro" id="IPR000870">
    <property type="entry name" value="Homoserine_kinase"/>
</dbReference>
<dbReference type="PRINTS" id="PR00958">
    <property type="entry name" value="HOMSERKINASE"/>
</dbReference>
<dbReference type="RefSeq" id="WP_192030469.1">
    <property type="nucleotide sequence ID" value="NZ_JACYTR010000038.1"/>
</dbReference>
<gene>
    <name evidence="7" type="primary">thrB</name>
    <name evidence="11" type="ORF">IFO71_15005</name>
</gene>
<comment type="similarity">
    <text evidence="7">Belongs to the GHMP kinase family. Homoserine kinase subfamily.</text>
</comment>
<dbReference type="SUPFAM" id="SSF55060">
    <property type="entry name" value="GHMP Kinase, C-terminal domain"/>
    <property type="match status" value="1"/>
</dbReference>
<dbReference type="SUPFAM" id="SSF54211">
    <property type="entry name" value="Ribosomal protein S5 domain 2-like"/>
    <property type="match status" value="1"/>
</dbReference>
<dbReference type="GO" id="GO:0005737">
    <property type="term" value="C:cytoplasm"/>
    <property type="evidence" value="ECO:0007669"/>
    <property type="project" value="UniProtKB-SubCell"/>
</dbReference>
<comment type="pathway">
    <text evidence="7">Amino-acid biosynthesis; L-threonine biosynthesis; L-threonine from L-aspartate: step 4/5.</text>
</comment>
<dbReference type="NCBIfam" id="TIGR00191">
    <property type="entry name" value="thrB"/>
    <property type="match status" value="1"/>
</dbReference>
<evidence type="ECO:0000256" key="4">
    <source>
        <dbReference type="ARBA" id="ARBA00022741"/>
    </source>
</evidence>
<dbReference type="PIRSF" id="PIRSF000676">
    <property type="entry name" value="Homoser_kin"/>
    <property type="match status" value="1"/>
</dbReference>
<dbReference type="HAMAP" id="MF_00384">
    <property type="entry name" value="Homoser_kinase"/>
    <property type="match status" value="1"/>
</dbReference>
<dbReference type="Proteomes" id="UP000613768">
    <property type="component" value="Unassembled WGS sequence"/>
</dbReference>
<dbReference type="AlphaFoldDB" id="A0AAW3ZPD7"/>
<feature type="domain" description="GHMP kinase C-terminal" evidence="10">
    <location>
        <begin position="215"/>
        <end position="287"/>
    </location>
</feature>
<keyword evidence="3 7" id="KW-0791">Threonine biosynthesis</keyword>
<comment type="catalytic activity">
    <reaction evidence="7">
        <text>L-homoserine + ATP = O-phospho-L-homoserine + ADP + H(+)</text>
        <dbReference type="Rhea" id="RHEA:13985"/>
        <dbReference type="ChEBI" id="CHEBI:15378"/>
        <dbReference type="ChEBI" id="CHEBI:30616"/>
        <dbReference type="ChEBI" id="CHEBI:57476"/>
        <dbReference type="ChEBI" id="CHEBI:57590"/>
        <dbReference type="ChEBI" id="CHEBI:456216"/>
        <dbReference type="EC" id="2.7.1.39"/>
    </reaction>
</comment>
<dbReference type="InterPro" id="IPR006204">
    <property type="entry name" value="GHMP_kinase_N_dom"/>
</dbReference>
<dbReference type="PANTHER" id="PTHR20861:SF1">
    <property type="entry name" value="HOMOSERINE KINASE"/>
    <property type="match status" value="1"/>
</dbReference>
<dbReference type="InterPro" id="IPR020568">
    <property type="entry name" value="Ribosomal_Su5_D2-typ_SF"/>
</dbReference>
<accession>A0AAW3ZPD7</accession>
<proteinExistence type="inferred from homology"/>
<dbReference type="NCBIfam" id="NF002288">
    <property type="entry name" value="PRK01212.1-4"/>
    <property type="match status" value="1"/>
</dbReference>
<keyword evidence="2 7" id="KW-0808">Transferase</keyword>
<evidence type="ECO:0000259" key="10">
    <source>
        <dbReference type="Pfam" id="PF08544"/>
    </source>
</evidence>
<dbReference type="GO" id="GO:0004413">
    <property type="term" value="F:homoserine kinase activity"/>
    <property type="evidence" value="ECO:0007669"/>
    <property type="project" value="UniProtKB-UniRule"/>
</dbReference>
<comment type="subcellular location">
    <subcellularLocation>
        <location evidence="7">Cytoplasm</location>
    </subcellularLocation>
</comment>
<evidence type="ECO:0000313" key="11">
    <source>
        <dbReference type="EMBL" id="MBD8527049.1"/>
    </source>
</evidence>
<sequence>MFAHRSAIAFAPASVGNVGIGFDILGHALSGAGDRVHVRLIDAPEVRISAIHGADRELPLDAASNTAGAALIALRDSLGCAEGFEIEIHKGIPFGSGMGGSAASAVAALVAANGLLRQPLPLAELYPMALSGEAVASGSRHGDNVAPMLLGGLVLAVGERAPIKLPVQAELYCAHAHPHCVVETRAARAALKGAYELGEFVQQSGHLALFLTGVARGERELIAAGLNDVLVEPRRAPLIPGFAGVKQAALEAGALGASISGAGPSVFAWCWGKASAERVGRAMVEAFAVADLKADLLVGPVETPGAKLLSVAH</sequence>
<evidence type="ECO:0000256" key="6">
    <source>
        <dbReference type="ARBA" id="ARBA00022840"/>
    </source>
</evidence>
<evidence type="ECO:0000256" key="5">
    <source>
        <dbReference type="ARBA" id="ARBA00022777"/>
    </source>
</evidence>
<dbReference type="GO" id="GO:0009088">
    <property type="term" value="P:threonine biosynthetic process"/>
    <property type="evidence" value="ECO:0007669"/>
    <property type="project" value="UniProtKB-UniRule"/>
</dbReference>
<evidence type="ECO:0000256" key="2">
    <source>
        <dbReference type="ARBA" id="ARBA00022679"/>
    </source>
</evidence>
<dbReference type="EMBL" id="JACYTR010000038">
    <property type="protein sequence ID" value="MBD8527049.1"/>
    <property type="molecule type" value="Genomic_DNA"/>
</dbReference>
<dbReference type="Gene3D" id="3.30.70.890">
    <property type="entry name" value="GHMP kinase, C-terminal domain"/>
    <property type="match status" value="1"/>
</dbReference>
<organism evidence="11 12">
    <name type="scientific">Pseudomarimonas arenosa</name>
    <dbReference type="NCBI Taxonomy" id="2774145"/>
    <lineage>
        <taxon>Bacteria</taxon>
        <taxon>Pseudomonadati</taxon>
        <taxon>Pseudomonadota</taxon>
        <taxon>Gammaproteobacteria</taxon>
        <taxon>Lysobacterales</taxon>
        <taxon>Lysobacteraceae</taxon>
        <taxon>Pseudomarimonas</taxon>
    </lineage>
</organism>
<dbReference type="InterPro" id="IPR036554">
    <property type="entry name" value="GHMP_kinase_C_sf"/>
</dbReference>
<evidence type="ECO:0000256" key="7">
    <source>
        <dbReference type="HAMAP-Rule" id="MF_00384"/>
    </source>
</evidence>
<keyword evidence="4 7" id="KW-0547">Nucleotide-binding</keyword>
<keyword evidence="12" id="KW-1185">Reference proteome</keyword>
<evidence type="ECO:0000256" key="3">
    <source>
        <dbReference type="ARBA" id="ARBA00022697"/>
    </source>
</evidence>
<feature type="domain" description="GHMP kinase N-terminal" evidence="9">
    <location>
        <begin position="66"/>
        <end position="152"/>
    </location>
</feature>
<dbReference type="InterPro" id="IPR014721">
    <property type="entry name" value="Ribsml_uS5_D2-typ_fold_subgr"/>
</dbReference>
<dbReference type="EC" id="2.7.1.39" evidence="7 8"/>
<comment type="caution">
    <text evidence="11">The sequence shown here is derived from an EMBL/GenBank/DDBJ whole genome shotgun (WGS) entry which is preliminary data.</text>
</comment>
<evidence type="ECO:0000259" key="9">
    <source>
        <dbReference type="Pfam" id="PF00288"/>
    </source>
</evidence>
<keyword evidence="6 7" id="KW-0067">ATP-binding</keyword>
<evidence type="ECO:0000256" key="1">
    <source>
        <dbReference type="ARBA" id="ARBA00022605"/>
    </source>
</evidence>
<comment type="function">
    <text evidence="7">Catalyzes the ATP-dependent phosphorylation of L-homoserine to L-homoserine phosphate.</text>
</comment>
<dbReference type="Pfam" id="PF08544">
    <property type="entry name" value="GHMP_kinases_C"/>
    <property type="match status" value="1"/>
</dbReference>